<accession>A0A6J6RLL7</accession>
<dbReference type="EMBL" id="CAEZYJ010000110">
    <property type="protein sequence ID" value="CAB4723095.1"/>
    <property type="molecule type" value="Genomic_DNA"/>
</dbReference>
<protein>
    <submittedName>
        <fullName evidence="1">Unannotated protein</fullName>
    </submittedName>
</protein>
<sequence>MTDAPVASPSNPSVKFTPLLVATIIKKTQTTTATAPNLSEVSRTVDKCNETGVSPVSSGKFKPAQAKEIAKILWPKIFDLARNPKER</sequence>
<name>A0A6J6RLL7_9ZZZZ</name>
<organism evidence="1">
    <name type="scientific">freshwater metagenome</name>
    <dbReference type="NCBI Taxonomy" id="449393"/>
    <lineage>
        <taxon>unclassified sequences</taxon>
        <taxon>metagenomes</taxon>
        <taxon>ecological metagenomes</taxon>
    </lineage>
</organism>
<proteinExistence type="predicted"/>
<gene>
    <name evidence="1" type="ORF">UFOPK2659_00790</name>
</gene>
<dbReference type="AlphaFoldDB" id="A0A6J6RLL7"/>
<reference evidence="1" key="1">
    <citation type="submission" date="2020-05" db="EMBL/GenBank/DDBJ databases">
        <authorList>
            <person name="Chiriac C."/>
            <person name="Salcher M."/>
            <person name="Ghai R."/>
            <person name="Kavagutti S V."/>
        </authorList>
    </citation>
    <scope>NUCLEOTIDE SEQUENCE</scope>
</reference>
<evidence type="ECO:0000313" key="1">
    <source>
        <dbReference type="EMBL" id="CAB4723095.1"/>
    </source>
</evidence>